<feature type="region of interest" description="Disordered" evidence="1">
    <location>
        <begin position="566"/>
        <end position="586"/>
    </location>
</feature>
<evidence type="ECO:0000313" key="2">
    <source>
        <dbReference type="EMBL" id="KAH7042011.1"/>
    </source>
</evidence>
<feature type="region of interest" description="Disordered" evidence="1">
    <location>
        <begin position="323"/>
        <end position="346"/>
    </location>
</feature>
<dbReference type="Proteomes" id="UP000774617">
    <property type="component" value="Unassembled WGS sequence"/>
</dbReference>
<dbReference type="EMBL" id="JAGTJR010000028">
    <property type="protein sequence ID" value="KAH7042011.1"/>
    <property type="molecule type" value="Genomic_DNA"/>
</dbReference>
<comment type="caution">
    <text evidence="2">The sequence shown here is derived from an EMBL/GenBank/DDBJ whole genome shotgun (WGS) entry which is preliminary data.</text>
</comment>
<feature type="region of interest" description="Disordered" evidence="1">
    <location>
        <begin position="499"/>
        <end position="554"/>
    </location>
</feature>
<proteinExistence type="predicted"/>
<feature type="region of interest" description="Disordered" evidence="1">
    <location>
        <begin position="89"/>
        <end position="120"/>
    </location>
</feature>
<protein>
    <submittedName>
        <fullName evidence="2">Uncharacterized protein</fullName>
    </submittedName>
</protein>
<sequence>MNWTGGTLQRHSNNNPLTRRQKRHFAKLRAHVHHKDPANGSSPFVPRFLQPGEAEYEALDGASGRQPLKRQKALDQYETVAPLAQRLSALKPHPPTYRHISRRNRRGSPNAATHSPLASREGNLSLSLHAVVVSHANANNGRKTQAQKEYDMPESYRKQNFACNNTWTDEAVQCQRDILLARRDWAGLEPSSPVRMRFPSSQEREALGKRHKTFRNRTYRTSRDGATRMPFLEGAETELGGPWMSRAMMNRNDIDIKIGLNAIATHGRAAANDSHEAGCSLTPSDPMLFEIDGAVQELQPLRTPNYLATVSPFLEQEKEGTSNLVNLPDTDPGPRESCGSAEADPVKDVERLSQELDGCSYRAPGSLASTRTAVLAHAQRHHRDMDDGVRRKSQVLGAWNENLMQMPTSLRKLEPGREGSSLAQAETRGRTKGKLELQIPPRKPCRLLFMASRNGQSIQGTRLHHARASSEFLSENHVEMHQAPCADKKKFHDVRRRNFLGNASDRTDHSPGTPGTDAERRLPARGIGEGGSSSNDSRRSSVDRASRARLSAERLIDDAGHCLSALNRWGKKNQSTARPPKVHLSA</sequence>
<keyword evidence="3" id="KW-1185">Reference proteome</keyword>
<accession>A0ABQ8G1K2</accession>
<gene>
    <name evidence="2" type="ORF">B0J12DRAFT_219236</name>
</gene>
<name>A0ABQ8G1K2_9PEZI</name>
<evidence type="ECO:0000313" key="3">
    <source>
        <dbReference type="Proteomes" id="UP000774617"/>
    </source>
</evidence>
<evidence type="ECO:0000256" key="1">
    <source>
        <dbReference type="SAM" id="MobiDB-lite"/>
    </source>
</evidence>
<feature type="compositionally biased region" description="Basic and acidic residues" evidence="1">
    <location>
        <begin position="536"/>
        <end position="554"/>
    </location>
</feature>
<reference evidence="2 3" key="1">
    <citation type="journal article" date="2021" name="Nat. Commun.">
        <title>Genetic determinants of endophytism in the Arabidopsis root mycobiome.</title>
        <authorList>
            <person name="Mesny F."/>
            <person name="Miyauchi S."/>
            <person name="Thiergart T."/>
            <person name="Pickel B."/>
            <person name="Atanasova L."/>
            <person name="Karlsson M."/>
            <person name="Huettel B."/>
            <person name="Barry K.W."/>
            <person name="Haridas S."/>
            <person name="Chen C."/>
            <person name="Bauer D."/>
            <person name="Andreopoulos W."/>
            <person name="Pangilinan J."/>
            <person name="LaButti K."/>
            <person name="Riley R."/>
            <person name="Lipzen A."/>
            <person name="Clum A."/>
            <person name="Drula E."/>
            <person name="Henrissat B."/>
            <person name="Kohler A."/>
            <person name="Grigoriev I.V."/>
            <person name="Martin F.M."/>
            <person name="Hacquard S."/>
        </authorList>
    </citation>
    <scope>NUCLEOTIDE SEQUENCE [LARGE SCALE GENOMIC DNA]</scope>
    <source>
        <strain evidence="2 3">MPI-SDFR-AT-0080</strain>
    </source>
</reference>
<organism evidence="2 3">
    <name type="scientific">Macrophomina phaseolina</name>
    <dbReference type="NCBI Taxonomy" id="35725"/>
    <lineage>
        <taxon>Eukaryota</taxon>
        <taxon>Fungi</taxon>
        <taxon>Dikarya</taxon>
        <taxon>Ascomycota</taxon>
        <taxon>Pezizomycotina</taxon>
        <taxon>Dothideomycetes</taxon>
        <taxon>Dothideomycetes incertae sedis</taxon>
        <taxon>Botryosphaeriales</taxon>
        <taxon>Botryosphaeriaceae</taxon>
        <taxon>Macrophomina</taxon>
    </lineage>
</organism>
<feature type="region of interest" description="Disordered" evidence="1">
    <location>
        <begin position="413"/>
        <end position="434"/>
    </location>
</feature>